<reference evidence="4" key="1">
    <citation type="journal article" date="2019" name="Int. J. Syst. Evol. Microbiol.">
        <title>The Global Catalogue of Microorganisms (GCM) 10K type strain sequencing project: providing services to taxonomists for standard genome sequencing and annotation.</title>
        <authorList>
            <consortium name="The Broad Institute Genomics Platform"/>
            <consortium name="The Broad Institute Genome Sequencing Center for Infectious Disease"/>
            <person name="Wu L."/>
            <person name="Ma J."/>
        </authorList>
    </citation>
    <scope>NUCLEOTIDE SEQUENCE [LARGE SCALE GENOMIC DNA]</scope>
    <source>
        <strain evidence="4">CGMCC 4.7152</strain>
    </source>
</reference>
<dbReference type="InterPro" id="IPR038721">
    <property type="entry name" value="IS701-like_DDE_dom"/>
</dbReference>
<dbReference type="EMBL" id="JBHSIU010000041">
    <property type="protein sequence ID" value="MFC5001947.1"/>
    <property type="molecule type" value="Genomic_DNA"/>
</dbReference>
<evidence type="ECO:0000313" key="3">
    <source>
        <dbReference type="EMBL" id="MFC5001947.1"/>
    </source>
</evidence>
<proteinExistence type="predicted"/>
<evidence type="ECO:0000256" key="1">
    <source>
        <dbReference type="SAM" id="MobiDB-lite"/>
    </source>
</evidence>
<dbReference type="Proteomes" id="UP001595912">
    <property type="component" value="Unassembled WGS sequence"/>
</dbReference>
<protein>
    <submittedName>
        <fullName evidence="3">NF041680 family putative transposase</fullName>
    </submittedName>
</protein>
<sequence>MVATDASVCRAALVAFRAGLYACFGRRADALFELVDAVLTVEGPVDSLVELSQEKVFRRGHGALYDALACGDLDVEQLAGLIASSWQPADDGPVKIAVDTSAWPRPDAVTSAGLCHCYTSCRCDGSRKTIPGWPFSFAAGLEWGPSSWTALLDAVRIGPDDDATVVTVAQIGNVLARLDAAGTLARRPAPVFTFDSGYDLTRITYLTERDGLGVQVLGRVRSDRVFYAPAPKGRKDGRPGRPKRHGSRFELSKPASLPAPTQRLRGQNPRYGEVMVSAWHGLHQKLSRQAGWTGFEGVLPVVAGTVIRIQVERLPGNRAPEDLWLWHTAPPGTVFDLDLLWKTYLRRFDVEHTFRLLKSSLGWTAPHIRTPQQGERWTWLILAAHAQLRLAKTLTTDLRRPWEKTIPAGRSMTPGRVRRGFRNLRRHLGTPASRPKTTTPGPGRPKGSTRPPRTRYPVGKKKSTVDILKARKQALKG</sequence>
<gene>
    <name evidence="3" type="ORF">ACFPIJ_29450</name>
</gene>
<feature type="domain" description="Transposase IS701-like DDE" evidence="2">
    <location>
        <begin position="20"/>
        <end position="270"/>
    </location>
</feature>
<evidence type="ECO:0000313" key="4">
    <source>
        <dbReference type="Proteomes" id="UP001595912"/>
    </source>
</evidence>
<dbReference type="Pfam" id="PF13546">
    <property type="entry name" value="DDE_5"/>
    <property type="match status" value="1"/>
</dbReference>
<feature type="region of interest" description="Disordered" evidence="1">
    <location>
        <begin position="228"/>
        <end position="266"/>
    </location>
</feature>
<feature type="compositionally biased region" description="Low complexity" evidence="1">
    <location>
        <begin position="433"/>
        <end position="451"/>
    </location>
</feature>
<organism evidence="3 4">
    <name type="scientific">Dactylosporangium cerinum</name>
    <dbReference type="NCBI Taxonomy" id="1434730"/>
    <lineage>
        <taxon>Bacteria</taxon>
        <taxon>Bacillati</taxon>
        <taxon>Actinomycetota</taxon>
        <taxon>Actinomycetes</taxon>
        <taxon>Micromonosporales</taxon>
        <taxon>Micromonosporaceae</taxon>
        <taxon>Dactylosporangium</taxon>
    </lineage>
</organism>
<dbReference type="NCBIfam" id="NF041680">
    <property type="entry name" value="transp_NF041680"/>
    <property type="match status" value="1"/>
</dbReference>
<evidence type="ECO:0000259" key="2">
    <source>
        <dbReference type="Pfam" id="PF13546"/>
    </source>
</evidence>
<dbReference type="InterPro" id="IPR012337">
    <property type="entry name" value="RNaseH-like_sf"/>
</dbReference>
<comment type="caution">
    <text evidence="3">The sequence shown here is derived from an EMBL/GenBank/DDBJ whole genome shotgun (WGS) entry which is preliminary data.</text>
</comment>
<keyword evidence="4" id="KW-1185">Reference proteome</keyword>
<feature type="region of interest" description="Disordered" evidence="1">
    <location>
        <begin position="422"/>
        <end position="466"/>
    </location>
</feature>
<dbReference type="RefSeq" id="WP_380120912.1">
    <property type="nucleotide sequence ID" value="NZ_JBHSIU010000041.1"/>
</dbReference>
<dbReference type="SUPFAM" id="SSF53098">
    <property type="entry name" value="Ribonuclease H-like"/>
    <property type="match status" value="1"/>
</dbReference>
<name>A0ABV9VZX9_9ACTN</name>
<accession>A0ABV9VZX9</accession>